<feature type="domain" description="D-serine dehydratase-like" evidence="3">
    <location>
        <begin position="263"/>
        <end position="353"/>
    </location>
</feature>
<reference evidence="4" key="1">
    <citation type="submission" date="2024-02" db="EMBL/GenBank/DDBJ databases">
        <title>Sediminibacterium planktonica sp. nov. and Sediminibacterium longus sp. nov., isolated from surface lake and river water.</title>
        <authorList>
            <person name="Watanabe K."/>
            <person name="Takemine S."/>
            <person name="Ishii Y."/>
            <person name="Ogata Y."/>
            <person name="Shindo C."/>
            <person name="Suda W."/>
        </authorList>
    </citation>
    <scope>NUCLEOTIDE SEQUENCE</scope>
    <source>
        <strain evidence="4">KACHI17</strain>
    </source>
</reference>
<dbReference type="InterPro" id="IPR051466">
    <property type="entry name" value="D-amino_acid_metab_enzyme"/>
</dbReference>
<evidence type="ECO:0000256" key="1">
    <source>
        <dbReference type="ARBA" id="ARBA00005323"/>
    </source>
</evidence>
<dbReference type="SMART" id="SM01119">
    <property type="entry name" value="D-ser_dehydrat"/>
    <property type="match status" value="1"/>
</dbReference>
<gene>
    <name evidence="4" type="ORF">KACHI17_20480</name>
</gene>
<dbReference type="InterPro" id="IPR026956">
    <property type="entry name" value="D-ser_dehydrat-like_dom"/>
</dbReference>
<dbReference type="InterPro" id="IPR029066">
    <property type="entry name" value="PLP-binding_barrel"/>
</dbReference>
<dbReference type="AlphaFoldDB" id="A0AAT9GKM0"/>
<proteinExistence type="inferred from homology"/>
<dbReference type="EMBL" id="AP029612">
    <property type="protein sequence ID" value="BFG71167.1"/>
    <property type="molecule type" value="Genomic_DNA"/>
</dbReference>
<accession>A0AAT9GKM0</accession>
<dbReference type="Gene3D" id="2.40.37.20">
    <property type="entry name" value="D-serine dehydratase-like domain"/>
    <property type="match status" value="1"/>
</dbReference>
<dbReference type="Gene3D" id="3.20.20.10">
    <property type="entry name" value="Alanine racemase"/>
    <property type="match status" value="1"/>
</dbReference>
<dbReference type="Pfam" id="PF01168">
    <property type="entry name" value="Ala_racemase_N"/>
    <property type="match status" value="1"/>
</dbReference>
<dbReference type="PANTHER" id="PTHR28004">
    <property type="entry name" value="ZGC:162816-RELATED"/>
    <property type="match status" value="1"/>
</dbReference>
<sequence length="372" mass="41435">MSNHQHAWYSITDPSTIDTPALLVYPERVQQNIDAAIRLVGDASRLRPHIKTHKTKEVTELLMRAGIHQFKCATIAEAELLGICKAKDVLLAYQPLGPKLNRFLAVIEHYPTTQYACLTDNIPAATEIALAAKKANTRLTVYIDLNVGMNRTGIAPEESEGLIEFCLQQSSLHLAGLHAYDGHIRNTDLIERKQICDAAFARTSALQKRMQDQHGITLSIIAGGSPSFPIHAQRENVVCSPGTFVYWDHGYGSLFPEQPFIPAALVLTRIISLPAPGMICTDLGHKSIAAENPLEKRVHFLNAPELKAISQSEEHLVLRAPENHSYQPGDILYGLPIHICPTCALYERAFTITDHQKRGEWMISARDRKIQY</sequence>
<protein>
    <submittedName>
        <fullName evidence="4">D-TA family PLP-dependent enzyme</fullName>
    </submittedName>
</protein>
<evidence type="ECO:0000259" key="3">
    <source>
        <dbReference type="SMART" id="SM01119"/>
    </source>
</evidence>
<dbReference type="InterPro" id="IPR042208">
    <property type="entry name" value="D-ser_dehydrat-like_sf"/>
</dbReference>
<dbReference type="SUPFAM" id="SSF51419">
    <property type="entry name" value="PLP-binding barrel"/>
    <property type="match status" value="1"/>
</dbReference>
<dbReference type="RefSeq" id="WP_353548802.1">
    <property type="nucleotide sequence ID" value="NZ_AP029612.1"/>
</dbReference>
<name>A0AAT9GKM0_9BACT</name>
<dbReference type="GO" id="GO:0036088">
    <property type="term" value="P:D-serine catabolic process"/>
    <property type="evidence" value="ECO:0007669"/>
    <property type="project" value="TreeGrafter"/>
</dbReference>
<organism evidence="4">
    <name type="scientific">Sediminibacterium sp. KACHI17</name>
    <dbReference type="NCBI Taxonomy" id="1751071"/>
    <lineage>
        <taxon>Bacteria</taxon>
        <taxon>Pseudomonadati</taxon>
        <taxon>Bacteroidota</taxon>
        <taxon>Chitinophagia</taxon>
        <taxon>Chitinophagales</taxon>
        <taxon>Chitinophagaceae</taxon>
        <taxon>Sediminibacterium</taxon>
    </lineage>
</organism>
<dbReference type="GO" id="GO:0008721">
    <property type="term" value="F:D-serine ammonia-lyase activity"/>
    <property type="evidence" value="ECO:0007669"/>
    <property type="project" value="TreeGrafter"/>
</dbReference>
<dbReference type="PANTHER" id="PTHR28004:SF2">
    <property type="entry name" value="D-SERINE DEHYDRATASE"/>
    <property type="match status" value="1"/>
</dbReference>
<evidence type="ECO:0000256" key="2">
    <source>
        <dbReference type="ARBA" id="ARBA00023239"/>
    </source>
</evidence>
<dbReference type="CDD" id="cd06821">
    <property type="entry name" value="PLPDE_III_D-TA"/>
    <property type="match status" value="1"/>
</dbReference>
<dbReference type="InterPro" id="IPR001608">
    <property type="entry name" value="Ala_racemase_N"/>
</dbReference>
<keyword evidence="2" id="KW-0456">Lyase</keyword>
<comment type="similarity">
    <text evidence="1">Belongs to the DSD1 family.</text>
</comment>
<evidence type="ECO:0000313" key="4">
    <source>
        <dbReference type="EMBL" id="BFG71167.1"/>
    </source>
</evidence>
<dbReference type="Pfam" id="PF14031">
    <property type="entry name" value="D-ser_dehydrat"/>
    <property type="match status" value="1"/>
</dbReference>